<name>A0A7J7E549_DICBM</name>
<dbReference type="PANTHER" id="PTHR11847">
    <property type="entry name" value="RIBOSOMAL PROTEIN L15"/>
    <property type="match status" value="1"/>
</dbReference>
<sequence length="175" mass="19829">MGTYKYIQELWRKKQSNMMSFPNMMSFLLRVRCWRTASSASSLRSTGPDKLVQTGIQGHASYVIYWIHLHCGGCKCLVPMSATYSKPVPCGVNQLNLQSVLEEQSGRHCGVLSPEFLVVAHQTSLQAQEDVRADICRPQEPRPWKGPQVPPQFWWFSLCSVEKVQYSPASLLPLI</sequence>
<dbReference type="InterPro" id="IPR000439">
    <property type="entry name" value="Ribosomal_eL15"/>
</dbReference>
<dbReference type="GO" id="GO:0002181">
    <property type="term" value="P:cytoplasmic translation"/>
    <property type="evidence" value="ECO:0007669"/>
    <property type="project" value="TreeGrafter"/>
</dbReference>
<dbReference type="Gene3D" id="3.40.1120.10">
    <property type="entry name" value="Ribosomal protein l15e"/>
    <property type="match status" value="1"/>
</dbReference>
<organism evidence="7 8">
    <name type="scientific">Diceros bicornis minor</name>
    <name type="common">South-central black rhinoceros</name>
    <dbReference type="NCBI Taxonomy" id="77932"/>
    <lineage>
        <taxon>Eukaryota</taxon>
        <taxon>Metazoa</taxon>
        <taxon>Chordata</taxon>
        <taxon>Craniata</taxon>
        <taxon>Vertebrata</taxon>
        <taxon>Euteleostomi</taxon>
        <taxon>Mammalia</taxon>
        <taxon>Eutheria</taxon>
        <taxon>Laurasiatheria</taxon>
        <taxon>Perissodactyla</taxon>
        <taxon>Rhinocerotidae</taxon>
        <taxon>Diceros</taxon>
    </lineage>
</organism>
<comment type="caution">
    <text evidence="7">The sequence shown here is derived from an EMBL/GenBank/DDBJ whole genome shotgun (WGS) entry which is preliminary data.</text>
</comment>
<evidence type="ECO:0000313" key="8">
    <source>
        <dbReference type="Proteomes" id="UP000551758"/>
    </source>
</evidence>
<dbReference type="PANTHER" id="PTHR11847:SF4">
    <property type="entry name" value="LARGE RIBOSOMAL SUBUNIT PROTEIN EL15"/>
    <property type="match status" value="1"/>
</dbReference>
<dbReference type="Proteomes" id="UP000551758">
    <property type="component" value="Unassembled WGS sequence"/>
</dbReference>
<dbReference type="GO" id="GO:0022625">
    <property type="term" value="C:cytosolic large ribosomal subunit"/>
    <property type="evidence" value="ECO:0007669"/>
    <property type="project" value="TreeGrafter"/>
</dbReference>
<evidence type="ECO:0000256" key="2">
    <source>
        <dbReference type="ARBA" id="ARBA00022980"/>
    </source>
</evidence>
<dbReference type="InterPro" id="IPR012678">
    <property type="entry name" value="Ribosomal_uL23/eL15/eS24_sf"/>
</dbReference>
<evidence type="ECO:0000256" key="5">
    <source>
        <dbReference type="ARBA" id="ARBA00046623"/>
    </source>
</evidence>
<dbReference type="AlphaFoldDB" id="A0A7J7E549"/>
<gene>
    <name evidence="7" type="ORF">HPG69_000869</name>
</gene>
<keyword evidence="3 6" id="KW-0687">Ribonucleoprotein</keyword>
<evidence type="ECO:0000256" key="6">
    <source>
        <dbReference type="RuleBase" id="RU000663"/>
    </source>
</evidence>
<dbReference type="InterPro" id="IPR024794">
    <property type="entry name" value="Rbsml_eL15_core_dom_sf"/>
</dbReference>
<keyword evidence="8" id="KW-1185">Reference proteome</keyword>
<keyword evidence="2 6" id="KW-0689">Ribosomal protein</keyword>
<evidence type="ECO:0000256" key="4">
    <source>
        <dbReference type="ARBA" id="ARBA00034092"/>
    </source>
</evidence>
<dbReference type="SMART" id="SM01384">
    <property type="entry name" value="Ribosomal_L15e"/>
    <property type="match status" value="1"/>
</dbReference>
<dbReference type="GO" id="GO:0003735">
    <property type="term" value="F:structural constituent of ribosome"/>
    <property type="evidence" value="ECO:0007669"/>
    <property type="project" value="InterPro"/>
</dbReference>
<proteinExistence type="inferred from homology"/>
<accession>A0A7J7E549</accession>
<dbReference type="GO" id="GO:0003723">
    <property type="term" value="F:RNA binding"/>
    <property type="evidence" value="ECO:0007669"/>
    <property type="project" value="TreeGrafter"/>
</dbReference>
<dbReference type="EMBL" id="JACDTQ010004046">
    <property type="protein sequence ID" value="KAF5910905.1"/>
    <property type="molecule type" value="Genomic_DNA"/>
</dbReference>
<evidence type="ECO:0000313" key="7">
    <source>
        <dbReference type="EMBL" id="KAF5910905.1"/>
    </source>
</evidence>
<dbReference type="Pfam" id="PF00827">
    <property type="entry name" value="Ribosomal_L15e"/>
    <property type="match status" value="1"/>
</dbReference>
<evidence type="ECO:0000256" key="3">
    <source>
        <dbReference type="ARBA" id="ARBA00023274"/>
    </source>
</evidence>
<comment type="similarity">
    <text evidence="1 6">Belongs to the eukaryotic ribosomal protein eL15 family.</text>
</comment>
<comment type="subunit">
    <text evidence="5">Component of the large ribosomal subunit. Interacts with IFIT1 (via TPR repeats 1-4).</text>
</comment>
<dbReference type="SUPFAM" id="SSF54189">
    <property type="entry name" value="Ribosomal proteins S24e, L23 and L15e"/>
    <property type="match status" value="1"/>
</dbReference>
<protein>
    <recommendedName>
        <fullName evidence="6">Ribosomal protein L15</fullName>
    </recommendedName>
</protein>
<reference evidence="7 8" key="1">
    <citation type="journal article" date="2020" name="Mol. Biol. Evol.">
        <title>Interspecific Gene Flow and the Evolution of Specialization in Black and White Rhinoceros.</title>
        <authorList>
            <person name="Moodley Y."/>
            <person name="Westbury M.V."/>
            <person name="Russo I.M."/>
            <person name="Gopalakrishnan S."/>
            <person name="Rakotoarivelo A."/>
            <person name="Olsen R.A."/>
            <person name="Prost S."/>
            <person name="Tunstall T."/>
            <person name="Ryder O.A."/>
            <person name="Dalen L."/>
            <person name="Bruford M.W."/>
        </authorList>
    </citation>
    <scope>NUCLEOTIDE SEQUENCE [LARGE SCALE GENOMIC DNA]</scope>
    <source>
        <strain evidence="7">SBR-YM</strain>
        <tissue evidence="7">Skin</tissue>
    </source>
</reference>
<comment type="function">
    <text evidence="4">Component of the large ribosomal subunit. The ribosome is a large ribonucleoprotein complex responsible for the synthesis of proteins in the cell.</text>
</comment>
<evidence type="ECO:0000256" key="1">
    <source>
        <dbReference type="ARBA" id="ARBA00006857"/>
    </source>
</evidence>